<dbReference type="GO" id="GO:0005524">
    <property type="term" value="F:ATP binding"/>
    <property type="evidence" value="ECO:0007669"/>
    <property type="project" value="UniProtKB-KW"/>
</dbReference>
<proteinExistence type="inferred from homology"/>
<evidence type="ECO:0000256" key="6">
    <source>
        <dbReference type="ARBA" id="ARBA00037066"/>
    </source>
</evidence>
<comment type="similarity">
    <text evidence="1">Belongs to the ABC transporter superfamily.</text>
</comment>
<dbReference type="Gene3D" id="3.40.50.300">
    <property type="entry name" value="P-loop containing nucleotide triphosphate hydrolases"/>
    <property type="match status" value="1"/>
</dbReference>
<keyword evidence="2" id="KW-0813">Transport</keyword>
<dbReference type="InterPro" id="IPR027417">
    <property type="entry name" value="P-loop_NTPase"/>
</dbReference>
<keyword evidence="5" id="KW-1278">Translocase</keyword>
<evidence type="ECO:0000313" key="9">
    <source>
        <dbReference type="Proteomes" id="UP000541109"/>
    </source>
</evidence>
<dbReference type="Pfam" id="PF00005">
    <property type="entry name" value="ABC_tran"/>
    <property type="match status" value="1"/>
</dbReference>
<evidence type="ECO:0000256" key="4">
    <source>
        <dbReference type="ARBA" id="ARBA00022840"/>
    </source>
</evidence>
<evidence type="ECO:0000256" key="1">
    <source>
        <dbReference type="ARBA" id="ARBA00005417"/>
    </source>
</evidence>
<name>A0A839AAM4_9HYPH</name>
<dbReference type="InterPro" id="IPR003439">
    <property type="entry name" value="ABC_transporter-like_ATP-bd"/>
</dbReference>
<comment type="caution">
    <text evidence="8">The sequence shown here is derived from an EMBL/GenBank/DDBJ whole genome shotgun (WGS) entry which is preliminary data.</text>
</comment>
<dbReference type="EMBL" id="JACFXV010000038">
    <property type="protein sequence ID" value="MBA5776175.1"/>
    <property type="molecule type" value="Genomic_DNA"/>
</dbReference>
<dbReference type="PROSITE" id="PS50893">
    <property type="entry name" value="ABC_TRANSPORTER_2"/>
    <property type="match status" value="1"/>
</dbReference>
<dbReference type="InterPro" id="IPR003593">
    <property type="entry name" value="AAA+_ATPase"/>
</dbReference>
<dbReference type="PANTHER" id="PTHR42794">
    <property type="entry name" value="HEMIN IMPORT ATP-BINDING PROTEIN HMUV"/>
    <property type="match status" value="1"/>
</dbReference>
<dbReference type="SUPFAM" id="SSF52540">
    <property type="entry name" value="P-loop containing nucleoside triphosphate hydrolases"/>
    <property type="match status" value="1"/>
</dbReference>
<dbReference type="SMART" id="SM00382">
    <property type="entry name" value="AAA"/>
    <property type="match status" value="1"/>
</dbReference>
<dbReference type="RefSeq" id="WP_182162335.1">
    <property type="nucleotide sequence ID" value="NZ_JACFXV010000038.1"/>
</dbReference>
<dbReference type="InterPro" id="IPR017871">
    <property type="entry name" value="ABC_transporter-like_CS"/>
</dbReference>
<comment type="function">
    <text evidence="6">Part of the ABC transporter complex HmuTUV involved in hemin import. Responsible for energy coupling to the transport system.</text>
</comment>
<keyword evidence="9" id="KW-1185">Reference proteome</keyword>
<evidence type="ECO:0000256" key="2">
    <source>
        <dbReference type="ARBA" id="ARBA00022448"/>
    </source>
</evidence>
<keyword evidence="4 8" id="KW-0067">ATP-binding</keyword>
<accession>A0A839AAM4</accession>
<evidence type="ECO:0000259" key="7">
    <source>
        <dbReference type="PROSITE" id="PS50893"/>
    </source>
</evidence>
<dbReference type="PROSITE" id="PS00211">
    <property type="entry name" value="ABC_TRANSPORTER_1"/>
    <property type="match status" value="1"/>
</dbReference>
<keyword evidence="3" id="KW-0547">Nucleotide-binding</keyword>
<dbReference type="GO" id="GO:0016887">
    <property type="term" value="F:ATP hydrolysis activity"/>
    <property type="evidence" value="ECO:0007669"/>
    <property type="project" value="InterPro"/>
</dbReference>
<dbReference type="NCBIfam" id="NF010068">
    <property type="entry name" value="PRK13548.1"/>
    <property type="match status" value="1"/>
</dbReference>
<dbReference type="AlphaFoldDB" id="A0A839AAM4"/>
<protein>
    <submittedName>
        <fullName evidence="8">Heme ABC transporter ATP-binding protein</fullName>
    </submittedName>
</protein>
<organism evidence="8 9">
    <name type="scientific">Stappia albiluteola</name>
    <dbReference type="NCBI Taxonomy" id="2758565"/>
    <lineage>
        <taxon>Bacteria</taxon>
        <taxon>Pseudomonadati</taxon>
        <taxon>Pseudomonadota</taxon>
        <taxon>Alphaproteobacteria</taxon>
        <taxon>Hyphomicrobiales</taxon>
        <taxon>Stappiaceae</taxon>
        <taxon>Stappia</taxon>
    </lineage>
</organism>
<gene>
    <name evidence="8" type="ORF">H2509_03450</name>
</gene>
<reference evidence="8 9" key="1">
    <citation type="submission" date="2020-07" db="EMBL/GenBank/DDBJ databases">
        <title>Stappia sp., F7233, whole genome shotgun sequencing project.</title>
        <authorList>
            <person name="Jiang S."/>
            <person name="Liu Z.W."/>
            <person name="Du Z.J."/>
        </authorList>
    </citation>
    <scope>NUCLEOTIDE SEQUENCE [LARGE SCALE GENOMIC DNA]</scope>
    <source>
        <strain evidence="8 9">F7233</strain>
    </source>
</reference>
<sequence>MLVARNLHYSAGGRQLLADISLEIRPGELTVIVGPNGAGKSTLFSCLTGERKPRSGTVTLNGRDLRRFSAPELAALRAVMAQSALLSFPFTVQEVVELGLARAGTNSARSRLIAEEALHRVDLAGYGSRSYQTLSGGERQRVQLARVLCQVWRPVAGGGPRYLFLDEPTSSLDIRHQFDVLEIAADFAKRGGAAIAILHDLAIARTYADKLIVLENGRLHSSGEPAITLKADMLKQVFRLSDAHLARMAASISAPDHSSAVATARL</sequence>
<evidence type="ECO:0000313" key="8">
    <source>
        <dbReference type="EMBL" id="MBA5776175.1"/>
    </source>
</evidence>
<feature type="domain" description="ABC transporter" evidence="7">
    <location>
        <begin position="2"/>
        <end position="241"/>
    </location>
</feature>
<evidence type="ECO:0000256" key="5">
    <source>
        <dbReference type="ARBA" id="ARBA00022967"/>
    </source>
</evidence>
<dbReference type="CDD" id="cd03214">
    <property type="entry name" value="ABC_Iron-Siderophores_B12_Hemin"/>
    <property type="match status" value="1"/>
</dbReference>
<evidence type="ECO:0000256" key="3">
    <source>
        <dbReference type="ARBA" id="ARBA00022741"/>
    </source>
</evidence>
<dbReference type="PANTHER" id="PTHR42794:SF1">
    <property type="entry name" value="HEMIN IMPORT ATP-BINDING PROTEIN HMUV"/>
    <property type="match status" value="1"/>
</dbReference>
<dbReference type="Proteomes" id="UP000541109">
    <property type="component" value="Unassembled WGS sequence"/>
</dbReference>